<dbReference type="GO" id="GO:0003676">
    <property type="term" value="F:nucleic acid binding"/>
    <property type="evidence" value="ECO:0007669"/>
    <property type="project" value="InterPro"/>
</dbReference>
<dbReference type="Pfam" id="PF02720">
    <property type="entry name" value="DUF222"/>
    <property type="match status" value="1"/>
</dbReference>
<dbReference type="AlphaFoldDB" id="A0A917IDP5"/>
<feature type="compositionally biased region" description="Low complexity" evidence="2">
    <location>
        <begin position="421"/>
        <end position="431"/>
    </location>
</feature>
<dbReference type="InterPro" id="IPR003870">
    <property type="entry name" value="DUF222"/>
</dbReference>
<comment type="similarity">
    <text evidence="1">Belongs to the Rv1128c/1148c/1588c/1702c/1945/3466 family.</text>
</comment>
<feature type="domain" description="HNH nuclease" evidence="3">
    <location>
        <begin position="360"/>
        <end position="412"/>
    </location>
</feature>
<reference evidence="4" key="2">
    <citation type="submission" date="2020-09" db="EMBL/GenBank/DDBJ databases">
        <authorList>
            <person name="Sun Q."/>
            <person name="Zhou Y."/>
        </authorList>
    </citation>
    <scope>NUCLEOTIDE SEQUENCE</scope>
    <source>
        <strain evidence="4">CGMCC 1.15794</strain>
    </source>
</reference>
<evidence type="ECO:0000259" key="3">
    <source>
        <dbReference type="SMART" id="SM00507"/>
    </source>
</evidence>
<feature type="compositionally biased region" description="Basic and acidic residues" evidence="2">
    <location>
        <begin position="251"/>
        <end position="264"/>
    </location>
</feature>
<evidence type="ECO:0000256" key="2">
    <source>
        <dbReference type="SAM" id="MobiDB-lite"/>
    </source>
</evidence>
<dbReference type="EMBL" id="BMJY01000005">
    <property type="protein sequence ID" value="GGH42295.1"/>
    <property type="molecule type" value="Genomic_DNA"/>
</dbReference>
<accession>A0A917IDP5</accession>
<dbReference type="SMART" id="SM00507">
    <property type="entry name" value="HNHc"/>
    <property type="match status" value="1"/>
</dbReference>
<dbReference type="CDD" id="cd00085">
    <property type="entry name" value="HNHc"/>
    <property type="match status" value="1"/>
</dbReference>
<comment type="caution">
    <text evidence="4">The sequence shown here is derived from an EMBL/GenBank/DDBJ whole genome shotgun (WGS) entry which is preliminary data.</text>
</comment>
<evidence type="ECO:0000313" key="5">
    <source>
        <dbReference type="Proteomes" id="UP000657592"/>
    </source>
</evidence>
<proteinExistence type="inferred from homology"/>
<organism evidence="4 5">
    <name type="scientific">Microbacterium album</name>
    <dbReference type="NCBI Taxonomy" id="2053191"/>
    <lineage>
        <taxon>Bacteria</taxon>
        <taxon>Bacillati</taxon>
        <taxon>Actinomycetota</taxon>
        <taxon>Actinomycetes</taxon>
        <taxon>Micrococcales</taxon>
        <taxon>Microbacteriaceae</taxon>
        <taxon>Microbacterium</taxon>
    </lineage>
</organism>
<feature type="region of interest" description="Disordered" evidence="2">
    <location>
        <begin position="411"/>
        <end position="468"/>
    </location>
</feature>
<evidence type="ECO:0000256" key="1">
    <source>
        <dbReference type="ARBA" id="ARBA00023450"/>
    </source>
</evidence>
<keyword evidence="5" id="KW-1185">Reference proteome</keyword>
<dbReference type="GO" id="GO:0004519">
    <property type="term" value="F:endonuclease activity"/>
    <property type="evidence" value="ECO:0007669"/>
    <property type="project" value="InterPro"/>
</dbReference>
<sequence>MDADEVSWGFTPAERRRARVLIEELKQVHAARAALAAREARVLAGLTGIALDQLERCESAGQYELPLRSMAAEAAAAVRESPRGMQGRMDRAFDLVRRFPATYDALADARISERHAREIVDAGSRIADDAARAGYEAGILPLAEGSTPARTSALAAQVAERHHPTTLAERHETAREERRVWVEDLPDGLAEVHLIAPAIVAYGIYDRLTTMAEAVRRDRAAAARDLDHPEPAGAAPASVEPAGGEGADAGHGGDDPRAVKASDQRRLAQLRADIAADLLLTGAPTGHDAEGAIAATVEVTIPATTLTGLDDAPALLAGYGPIDPDTARRVAGHATAWERLFHHPDTAALLTVDHYTPTAAQRRYLHARDKTCRAPGCTTKASRCDMDHTVPYSHGGRTHISNLGALCPGHHTMKHHPPGASPSSPAGACAGTVPPATNTPTSPRSSIPAGHPRPSDERAAAKGRHTPECGDSVAACTSCCRC</sequence>
<dbReference type="Gene3D" id="1.10.30.50">
    <property type="match status" value="1"/>
</dbReference>
<gene>
    <name evidence="4" type="ORF">GCM10010921_15440</name>
</gene>
<dbReference type="InterPro" id="IPR003615">
    <property type="entry name" value="HNH_nuc"/>
</dbReference>
<dbReference type="Proteomes" id="UP000657592">
    <property type="component" value="Unassembled WGS sequence"/>
</dbReference>
<feature type="region of interest" description="Disordered" evidence="2">
    <location>
        <begin position="221"/>
        <end position="264"/>
    </location>
</feature>
<dbReference type="GO" id="GO:0008270">
    <property type="term" value="F:zinc ion binding"/>
    <property type="evidence" value="ECO:0007669"/>
    <property type="project" value="InterPro"/>
</dbReference>
<dbReference type="Pfam" id="PF01844">
    <property type="entry name" value="HNH"/>
    <property type="match status" value="1"/>
</dbReference>
<protein>
    <recommendedName>
        <fullName evidence="3">HNH nuclease domain-containing protein</fullName>
    </recommendedName>
</protein>
<evidence type="ECO:0000313" key="4">
    <source>
        <dbReference type="EMBL" id="GGH42295.1"/>
    </source>
</evidence>
<name>A0A917IDP5_9MICO</name>
<feature type="compositionally biased region" description="Polar residues" evidence="2">
    <location>
        <begin position="435"/>
        <end position="445"/>
    </location>
</feature>
<dbReference type="InterPro" id="IPR002711">
    <property type="entry name" value="HNH"/>
</dbReference>
<feature type="compositionally biased region" description="Basic and acidic residues" evidence="2">
    <location>
        <begin position="221"/>
        <end position="230"/>
    </location>
</feature>
<feature type="compositionally biased region" description="Basic and acidic residues" evidence="2">
    <location>
        <begin position="453"/>
        <end position="468"/>
    </location>
</feature>
<reference evidence="4" key="1">
    <citation type="journal article" date="2014" name="Int. J. Syst. Evol. Microbiol.">
        <title>Complete genome sequence of Corynebacterium casei LMG S-19264T (=DSM 44701T), isolated from a smear-ripened cheese.</title>
        <authorList>
            <consortium name="US DOE Joint Genome Institute (JGI-PGF)"/>
            <person name="Walter F."/>
            <person name="Albersmeier A."/>
            <person name="Kalinowski J."/>
            <person name="Ruckert C."/>
        </authorList>
    </citation>
    <scope>NUCLEOTIDE SEQUENCE</scope>
    <source>
        <strain evidence="4">CGMCC 1.15794</strain>
    </source>
</reference>